<evidence type="ECO:0000256" key="1">
    <source>
        <dbReference type="ARBA" id="ARBA00023125"/>
    </source>
</evidence>
<evidence type="ECO:0000256" key="2">
    <source>
        <dbReference type="PROSITE-ProRule" id="PRU01091"/>
    </source>
</evidence>
<reference evidence="5 6" key="1">
    <citation type="submission" date="2020-02" db="EMBL/GenBank/DDBJ databases">
        <authorList>
            <person name="Zheng R.K."/>
            <person name="Sun C.M."/>
        </authorList>
    </citation>
    <scope>NUCLEOTIDE SEQUENCE [LARGE SCALE GENOMIC DNA]</scope>
    <source>
        <strain evidence="6">zrk23</strain>
    </source>
</reference>
<evidence type="ECO:0000313" key="6">
    <source>
        <dbReference type="Proteomes" id="UP000501568"/>
    </source>
</evidence>
<feature type="transmembrane region" description="Helical" evidence="3">
    <location>
        <begin position="154"/>
        <end position="181"/>
    </location>
</feature>
<keyword evidence="3" id="KW-0812">Transmembrane</keyword>
<name>A0A6G6Y7U4_9SPHN</name>
<dbReference type="SUPFAM" id="SSF46894">
    <property type="entry name" value="C-terminal effector domain of the bipartite response regulators"/>
    <property type="match status" value="1"/>
</dbReference>
<dbReference type="EMBL" id="CP049109">
    <property type="protein sequence ID" value="QIG80643.1"/>
    <property type="molecule type" value="Genomic_DNA"/>
</dbReference>
<dbReference type="AlphaFoldDB" id="A0A6G6Y7U4"/>
<gene>
    <name evidence="5" type="ORF">G5C33_13215</name>
</gene>
<dbReference type="InterPro" id="IPR036388">
    <property type="entry name" value="WH-like_DNA-bd_sf"/>
</dbReference>
<evidence type="ECO:0000256" key="3">
    <source>
        <dbReference type="SAM" id="Phobius"/>
    </source>
</evidence>
<dbReference type="KEGG" id="spzr:G5C33_13215"/>
<dbReference type="Proteomes" id="UP000501568">
    <property type="component" value="Chromosome"/>
</dbReference>
<dbReference type="GO" id="GO:0006355">
    <property type="term" value="P:regulation of DNA-templated transcription"/>
    <property type="evidence" value="ECO:0007669"/>
    <property type="project" value="InterPro"/>
</dbReference>
<feature type="transmembrane region" description="Helical" evidence="3">
    <location>
        <begin position="261"/>
        <end position="282"/>
    </location>
</feature>
<keyword evidence="3" id="KW-1133">Transmembrane helix</keyword>
<dbReference type="PROSITE" id="PS51755">
    <property type="entry name" value="OMPR_PHOB"/>
    <property type="match status" value="1"/>
</dbReference>
<dbReference type="Gene3D" id="1.10.10.10">
    <property type="entry name" value="Winged helix-like DNA-binding domain superfamily/Winged helix DNA-binding domain"/>
    <property type="match status" value="1"/>
</dbReference>
<feature type="transmembrane region" description="Helical" evidence="3">
    <location>
        <begin position="314"/>
        <end position="335"/>
    </location>
</feature>
<keyword evidence="1 2" id="KW-0238">DNA-binding</keyword>
<keyword evidence="6" id="KW-1185">Reference proteome</keyword>
<feature type="DNA-binding region" description="OmpR/PhoB-type" evidence="2">
    <location>
        <begin position="2"/>
        <end position="100"/>
    </location>
</feature>
<accession>A0A6G6Y7U4</accession>
<keyword evidence="3" id="KW-0472">Membrane</keyword>
<protein>
    <submittedName>
        <fullName evidence="5">Transcriptional regulator</fullName>
    </submittedName>
</protein>
<evidence type="ECO:0000259" key="4">
    <source>
        <dbReference type="PROSITE" id="PS51755"/>
    </source>
</evidence>
<feature type="transmembrane region" description="Helical" evidence="3">
    <location>
        <begin position="233"/>
        <end position="249"/>
    </location>
</feature>
<sequence length="340" mass="34602">MTGRLQFGDFTLDCADRRLTRNGAPVPLNARYMDALILMVGEAGKLVSKDRFHEQVWRGVPVTDEALTQCIRTLRRQLGDDAVRPRFIETVPKHGYRFVAEVRAAEPGPAVAGEEPIWRAPLRLALGGTAGAATAGLVGGILFGIVAASGGGGALSAFLVLLIATLLIATIGGAGVAFGIAAPELAGERDSGWSILSGAAGGVIVGGFVKLLAMDGFALLLGHAPARMTGAPEGALLGGAVGLGYWLAARRGFSVRRSAGAAAVFGACAGLLVNLLGGQLMAGSLDLLAQAMPGSRLQLDALGTPFGEAGFGPVSHAVTTAAEGALLAASMVAAMRITRR</sequence>
<organism evidence="5 6">
    <name type="scientific">Stakelama tenebrarum</name>
    <dbReference type="NCBI Taxonomy" id="2711215"/>
    <lineage>
        <taxon>Bacteria</taxon>
        <taxon>Pseudomonadati</taxon>
        <taxon>Pseudomonadota</taxon>
        <taxon>Alphaproteobacteria</taxon>
        <taxon>Sphingomonadales</taxon>
        <taxon>Sphingomonadaceae</taxon>
        <taxon>Stakelama</taxon>
    </lineage>
</organism>
<dbReference type="RefSeq" id="WP_165327651.1">
    <property type="nucleotide sequence ID" value="NZ_CP049109.1"/>
</dbReference>
<dbReference type="CDD" id="cd00383">
    <property type="entry name" value="trans_reg_C"/>
    <property type="match status" value="1"/>
</dbReference>
<dbReference type="SMART" id="SM00862">
    <property type="entry name" value="Trans_reg_C"/>
    <property type="match status" value="1"/>
</dbReference>
<dbReference type="InterPro" id="IPR001867">
    <property type="entry name" value="OmpR/PhoB-type_DNA-bd"/>
</dbReference>
<feature type="transmembrane region" description="Helical" evidence="3">
    <location>
        <begin position="124"/>
        <end position="148"/>
    </location>
</feature>
<feature type="domain" description="OmpR/PhoB-type" evidence="4">
    <location>
        <begin position="2"/>
        <end position="100"/>
    </location>
</feature>
<evidence type="ECO:0000313" key="5">
    <source>
        <dbReference type="EMBL" id="QIG80643.1"/>
    </source>
</evidence>
<dbReference type="GO" id="GO:0000160">
    <property type="term" value="P:phosphorelay signal transduction system"/>
    <property type="evidence" value="ECO:0007669"/>
    <property type="project" value="InterPro"/>
</dbReference>
<feature type="transmembrane region" description="Helical" evidence="3">
    <location>
        <begin position="193"/>
        <end position="213"/>
    </location>
</feature>
<proteinExistence type="predicted"/>
<dbReference type="GO" id="GO:0003677">
    <property type="term" value="F:DNA binding"/>
    <property type="evidence" value="ECO:0007669"/>
    <property type="project" value="UniProtKB-UniRule"/>
</dbReference>
<dbReference type="InterPro" id="IPR016032">
    <property type="entry name" value="Sig_transdc_resp-reg_C-effctor"/>
</dbReference>
<dbReference type="Pfam" id="PF00486">
    <property type="entry name" value="Trans_reg_C"/>
    <property type="match status" value="1"/>
</dbReference>